<dbReference type="InterPro" id="IPR006140">
    <property type="entry name" value="D-isomer_DH_NAD-bd"/>
</dbReference>
<proteinExistence type="predicted"/>
<protein>
    <recommendedName>
        <fullName evidence="5">D-isomer specific 2-hydroxyacid dehydrogenase NAD-binding domain-containing protein</fullName>
    </recommendedName>
</protein>
<evidence type="ECO:0000259" key="2">
    <source>
        <dbReference type="Pfam" id="PF00389"/>
    </source>
</evidence>
<dbReference type="AlphaFoldDB" id="A0A382H3P1"/>
<dbReference type="PANTHER" id="PTHR10996">
    <property type="entry name" value="2-HYDROXYACID DEHYDROGENASE-RELATED"/>
    <property type="match status" value="1"/>
</dbReference>
<dbReference type="GO" id="GO:0051287">
    <property type="term" value="F:NAD binding"/>
    <property type="evidence" value="ECO:0007669"/>
    <property type="project" value="InterPro"/>
</dbReference>
<feature type="domain" description="D-isomer specific 2-hydroxyacid dehydrogenase catalytic" evidence="2">
    <location>
        <begin position="55"/>
        <end position="116"/>
    </location>
</feature>
<feature type="domain" description="D-isomer specific 2-hydroxyacid dehydrogenase NAD-binding" evidence="3">
    <location>
        <begin position="119"/>
        <end position="219"/>
    </location>
</feature>
<gene>
    <name evidence="4" type="ORF">METZ01_LOCUS234237</name>
</gene>
<evidence type="ECO:0000256" key="1">
    <source>
        <dbReference type="ARBA" id="ARBA00023002"/>
    </source>
</evidence>
<dbReference type="PANTHER" id="PTHR10996:SF283">
    <property type="entry name" value="GLYOXYLATE_HYDROXYPYRUVATE REDUCTASE B"/>
    <property type="match status" value="1"/>
</dbReference>
<dbReference type="GO" id="GO:0030267">
    <property type="term" value="F:glyoxylate reductase (NADPH) activity"/>
    <property type="evidence" value="ECO:0007669"/>
    <property type="project" value="TreeGrafter"/>
</dbReference>
<organism evidence="4">
    <name type="scientific">marine metagenome</name>
    <dbReference type="NCBI Taxonomy" id="408172"/>
    <lineage>
        <taxon>unclassified sequences</taxon>
        <taxon>metagenomes</taxon>
        <taxon>ecological metagenomes</taxon>
    </lineage>
</organism>
<accession>A0A382H3P1</accession>
<evidence type="ECO:0000313" key="4">
    <source>
        <dbReference type="EMBL" id="SVB81383.1"/>
    </source>
</evidence>
<dbReference type="InterPro" id="IPR006139">
    <property type="entry name" value="D-isomer_2_OHA_DH_cat_dom"/>
</dbReference>
<dbReference type="SUPFAM" id="SSF52283">
    <property type="entry name" value="Formate/glycerate dehydrogenase catalytic domain-like"/>
    <property type="match status" value="1"/>
</dbReference>
<dbReference type="InterPro" id="IPR050223">
    <property type="entry name" value="D-isomer_2-hydroxyacid_DH"/>
</dbReference>
<dbReference type="GO" id="GO:0016618">
    <property type="term" value="F:hydroxypyruvate reductase [NAD(P)H] activity"/>
    <property type="evidence" value="ECO:0007669"/>
    <property type="project" value="TreeGrafter"/>
</dbReference>
<dbReference type="Pfam" id="PF02826">
    <property type="entry name" value="2-Hacid_dh_C"/>
    <property type="match status" value="1"/>
</dbReference>
<dbReference type="EMBL" id="UINC01058755">
    <property type="protein sequence ID" value="SVB81383.1"/>
    <property type="molecule type" value="Genomic_DNA"/>
</dbReference>
<dbReference type="Gene3D" id="3.40.50.720">
    <property type="entry name" value="NAD(P)-binding Rossmann-like Domain"/>
    <property type="match status" value="2"/>
</dbReference>
<dbReference type="InterPro" id="IPR036291">
    <property type="entry name" value="NAD(P)-bd_dom_sf"/>
</dbReference>
<evidence type="ECO:0008006" key="5">
    <source>
        <dbReference type="Google" id="ProtNLM"/>
    </source>
</evidence>
<dbReference type="SUPFAM" id="SSF51735">
    <property type="entry name" value="NAD(P)-binding Rossmann-fold domains"/>
    <property type="match status" value="1"/>
</dbReference>
<sequence>MDQSDLFRVGLTNDGVYHKTMNVPSAVGMLEDQPKVIYKRCPVEVDPIPQEVLDRFDVVVAGGPRFTPETVAGTARCSLIVRFGAGYDRVDLDACTEAGIIVATTPEGVRRPMATAALTHILVLSTRFVHKSRCAHENRWDIAHTDDEMGLGLKGSTVGFIGFGSIGKDLYALITPFEMRHLVYDPYLDQETASGFNIEKTDLATLLTESDIVVVLCAL</sequence>
<feature type="non-terminal residue" evidence="4">
    <location>
        <position position="219"/>
    </location>
</feature>
<dbReference type="GO" id="GO:0005829">
    <property type="term" value="C:cytosol"/>
    <property type="evidence" value="ECO:0007669"/>
    <property type="project" value="TreeGrafter"/>
</dbReference>
<reference evidence="4" key="1">
    <citation type="submission" date="2018-05" db="EMBL/GenBank/DDBJ databases">
        <authorList>
            <person name="Lanie J.A."/>
            <person name="Ng W.-L."/>
            <person name="Kazmierczak K.M."/>
            <person name="Andrzejewski T.M."/>
            <person name="Davidsen T.M."/>
            <person name="Wayne K.J."/>
            <person name="Tettelin H."/>
            <person name="Glass J.I."/>
            <person name="Rusch D."/>
            <person name="Podicherti R."/>
            <person name="Tsui H.-C.T."/>
            <person name="Winkler M.E."/>
        </authorList>
    </citation>
    <scope>NUCLEOTIDE SEQUENCE</scope>
</reference>
<dbReference type="Pfam" id="PF00389">
    <property type="entry name" value="2-Hacid_dh"/>
    <property type="match status" value="1"/>
</dbReference>
<keyword evidence="1" id="KW-0560">Oxidoreductase</keyword>
<name>A0A382H3P1_9ZZZZ</name>
<evidence type="ECO:0000259" key="3">
    <source>
        <dbReference type="Pfam" id="PF02826"/>
    </source>
</evidence>